<protein>
    <recommendedName>
        <fullName evidence="3">histidine kinase</fullName>
        <ecNumber evidence="3">2.7.13.3</ecNumber>
    </recommendedName>
</protein>
<dbReference type="Gene3D" id="6.10.340.10">
    <property type="match status" value="1"/>
</dbReference>
<evidence type="ECO:0000256" key="7">
    <source>
        <dbReference type="ARBA" id="ARBA00022692"/>
    </source>
</evidence>
<gene>
    <name evidence="17" type="ORF">FPZ49_31920</name>
</gene>
<keyword evidence="5" id="KW-0597">Phosphoprotein</keyword>
<dbReference type="GO" id="GO:0005524">
    <property type="term" value="F:ATP binding"/>
    <property type="evidence" value="ECO:0007669"/>
    <property type="project" value="UniProtKB-KW"/>
</dbReference>
<dbReference type="SUPFAM" id="SSF158472">
    <property type="entry name" value="HAMP domain-like"/>
    <property type="match status" value="1"/>
</dbReference>
<dbReference type="SMART" id="SM00387">
    <property type="entry name" value="HATPase_c"/>
    <property type="match status" value="1"/>
</dbReference>
<dbReference type="GO" id="GO:0000155">
    <property type="term" value="F:phosphorelay sensor kinase activity"/>
    <property type="evidence" value="ECO:0007669"/>
    <property type="project" value="InterPro"/>
</dbReference>
<evidence type="ECO:0000259" key="15">
    <source>
        <dbReference type="PROSITE" id="PS50109"/>
    </source>
</evidence>
<keyword evidence="9 17" id="KW-0418">Kinase</keyword>
<evidence type="ECO:0000259" key="16">
    <source>
        <dbReference type="PROSITE" id="PS50885"/>
    </source>
</evidence>
<evidence type="ECO:0000256" key="6">
    <source>
        <dbReference type="ARBA" id="ARBA00022679"/>
    </source>
</evidence>
<dbReference type="CDD" id="cd06225">
    <property type="entry name" value="HAMP"/>
    <property type="match status" value="1"/>
</dbReference>
<dbReference type="InterPro" id="IPR004358">
    <property type="entry name" value="Sig_transdc_His_kin-like_C"/>
</dbReference>
<evidence type="ECO:0000256" key="4">
    <source>
        <dbReference type="ARBA" id="ARBA00022475"/>
    </source>
</evidence>
<keyword evidence="10" id="KW-0067">ATP-binding</keyword>
<evidence type="ECO:0000256" key="8">
    <source>
        <dbReference type="ARBA" id="ARBA00022741"/>
    </source>
</evidence>
<dbReference type="PANTHER" id="PTHR34220:SF7">
    <property type="entry name" value="SENSOR HISTIDINE KINASE YPDA"/>
    <property type="match status" value="1"/>
</dbReference>
<keyword evidence="13 14" id="KW-0472">Membrane</keyword>
<dbReference type="EC" id="2.7.13.3" evidence="3"/>
<feature type="transmembrane region" description="Helical" evidence="14">
    <location>
        <begin position="31"/>
        <end position="53"/>
    </location>
</feature>
<dbReference type="EMBL" id="VNJI01000066">
    <property type="protein sequence ID" value="TVY01913.1"/>
    <property type="molecule type" value="Genomic_DNA"/>
</dbReference>
<keyword evidence="18" id="KW-1185">Reference proteome</keyword>
<feature type="transmembrane region" description="Helical" evidence="14">
    <location>
        <begin position="308"/>
        <end position="333"/>
    </location>
</feature>
<comment type="subcellular location">
    <subcellularLocation>
        <location evidence="2">Cell membrane</location>
        <topology evidence="2">Multi-pass membrane protein</topology>
    </subcellularLocation>
</comment>
<dbReference type="SMART" id="SM00304">
    <property type="entry name" value="HAMP"/>
    <property type="match status" value="1"/>
</dbReference>
<dbReference type="SUPFAM" id="SSF55874">
    <property type="entry name" value="ATPase domain of HSP90 chaperone/DNA topoisomerase II/histidine kinase"/>
    <property type="match status" value="1"/>
</dbReference>
<accession>A0A559JPY3</accession>
<evidence type="ECO:0000256" key="1">
    <source>
        <dbReference type="ARBA" id="ARBA00000085"/>
    </source>
</evidence>
<dbReference type="InterPro" id="IPR050640">
    <property type="entry name" value="Bact_2-comp_sensor_kinase"/>
</dbReference>
<dbReference type="InterPro" id="IPR003660">
    <property type="entry name" value="HAMP_dom"/>
</dbReference>
<evidence type="ECO:0000313" key="18">
    <source>
        <dbReference type="Proteomes" id="UP000317036"/>
    </source>
</evidence>
<dbReference type="PROSITE" id="PS50109">
    <property type="entry name" value="HIS_KIN"/>
    <property type="match status" value="1"/>
</dbReference>
<dbReference type="InterPro" id="IPR036890">
    <property type="entry name" value="HATPase_C_sf"/>
</dbReference>
<keyword evidence="11 14" id="KW-1133">Transmembrane helix</keyword>
<dbReference type="GO" id="GO:0005886">
    <property type="term" value="C:plasma membrane"/>
    <property type="evidence" value="ECO:0007669"/>
    <property type="project" value="UniProtKB-SubCell"/>
</dbReference>
<reference evidence="17 18" key="1">
    <citation type="submission" date="2019-07" db="EMBL/GenBank/DDBJ databases">
        <authorList>
            <person name="Kim J."/>
        </authorList>
    </citation>
    <scope>NUCLEOTIDE SEQUENCE [LARGE SCALE GENOMIC DNA]</scope>
    <source>
        <strain evidence="17 18">JC52</strain>
    </source>
</reference>
<dbReference type="PRINTS" id="PR00344">
    <property type="entry name" value="BCTRLSENSOR"/>
</dbReference>
<comment type="caution">
    <text evidence="17">The sequence shown here is derived from an EMBL/GenBank/DDBJ whole genome shotgun (WGS) entry which is preliminary data.</text>
</comment>
<dbReference type="InterPro" id="IPR010559">
    <property type="entry name" value="Sig_transdc_His_kin_internal"/>
</dbReference>
<dbReference type="CDD" id="cd12912">
    <property type="entry name" value="PDC2_MCP_like"/>
    <property type="match status" value="1"/>
</dbReference>
<evidence type="ECO:0000256" key="11">
    <source>
        <dbReference type="ARBA" id="ARBA00022989"/>
    </source>
</evidence>
<dbReference type="InterPro" id="IPR033479">
    <property type="entry name" value="dCache_1"/>
</dbReference>
<sequence length="604" mass="68892">MSVCRRRNTGTLRGKDDLDVKTSYKVKSIQFIITVSFTLITVLVMLFVGVVLYNKFSRTAEQNAYLYNQQIVEQVSFSLENYLDDMAQVFSMVDDKIHRSAGIPNAKLTEQLEMILDTREDIVSMGLFTAQGELVTGLPDKELHKNTKLLEQGWFKSAVENPNHLTFSLPHIQNLYKGEYRWVVSMSKGVKIQRGNETVDGVLLVDVNFKTIDDVSRRISLGQKGYAYIIDESGGNIIYHPQQQLIYIGLKYENVEQALKYAYGSFIDNSTGSKRLITIQTVKNVGWRIVGVSYMDEIVATKKEISDFIMWLLLFVIIFVLMLSAFMSSRISLPIKRLEKSMRKVEQGDFDISIQVQGEDEVGRLSRRFNFMVVRIRELMAQIIQEQETKRKNELDILQAQINPHFLYNTLNSVVRMAGVGKKEEVITMITSLSKFFRISLSKGKHVITVQDELEHVRHYLIIQQMRFKNQFEFTIEAEEEAFSCRTLKLILQPIVENSIYHGIEPIADVGHIYVRAAVVGGKLRLQVEDNGLGMAPEVPGKMLRGEAVMSSREGSGVGMRNVLERIRLYYGEPYGLEIESELEVGTTVTVWLPVVREEEGSDA</sequence>
<organism evidence="17 18">
    <name type="scientific">Paenibacillus cremeus</name>
    <dbReference type="NCBI Taxonomy" id="2163881"/>
    <lineage>
        <taxon>Bacteria</taxon>
        <taxon>Bacillati</taxon>
        <taxon>Bacillota</taxon>
        <taxon>Bacilli</taxon>
        <taxon>Bacillales</taxon>
        <taxon>Paenibacillaceae</taxon>
        <taxon>Paenibacillus</taxon>
    </lineage>
</organism>
<feature type="domain" description="HAMP" evidence="16">
    <location>
        <begin position="329"/>
        <end position="381"/>
    </location>
</feature>
<dbReference type="Pfam" id="PF02518">
    <property type="entry name" value="HATPase_c"/>
    <property type="match status" value="1"/>
</dbReference>
<evidence type="ECO:0000256" key="3">
    <source>
        <dbReference type="ARBA" id="ARBA00012438"/>
    </source>
</evidence>
<dbReference type="Pfam" id="PF06580">
    <property type="entry name" value="His_kinase"/>
    <property type="match status" value="1"/>
</dbReference>
<dbReference type="Pfam" id="PF02743">
    <property type="entry name" value="dCache_1"/>
    <property type="match status" value="1"/>
</dbReference>
<feature type="domain" description="Histidine kinase" evidence="15">
    <location>
        <begin position="488"/>
        <end position="597"/>
    </location>
</feature>
<dbReference type="InterPro" id="IPR005467">
    <property type="entry name" value="His_kinase_dom"/>
</dbReference>
<name>A0A559JPY3_9BACL</name>
<dbReference type="OrthoDB" id="9776552at2"/>
<dbReference type="Gene3D" id="3.30.565.10">
    <property type="entry name" value="Histidine kinase-like ATPase, C-terminal domain"/>
    <property type="match status" value="1"/>
</dbReference>
<keyword evidence="4" id="KW-1003">Cell membrane</keyword>
<dbReference type="PROSITE" id="PS50885">
    <property type="entry name" value="HAMP"/>
    <property type="match status" value="1"/>
</dbReference>
<keyword evidence="7 14" id="KW-0812">Transmembrane</keyword>
<evidence type="ECO:0000256" key="13">
    <source>
        <dbReference type="ARBA" id="ARBA00023136"/>
    </source>
</evidence>
<evidence type="ECO:0000256" key="5">
    <source>
        <dbReference type="ARBA" id="ARBA00022553"/>
    </source>
</evidence>
<evidence type="ECO:0000256" key="12">
    <source>
        <dbReference type="ARBA" id="ARBA00023012"/>
    </source>
</evidence>
<evidence type="ECO:0000313" key="17">
    <source>
        <dbReference type="EMBL" id="TVY01913.1"/>
    </source>
</evidence>
<keyword evidence="12" id="KW-0902">Two-component regulatory system</keyword>
<evidence type="ECO:0000256" key="10">
    <source>
        <dbReference type="ARBA" id="ARBA00022840"/>
    </source>
</evidence>
<dbReference type="PANTHER" id="PTHR34220">
    <property type="entry name" value="SENSOR HISTIDINE KINASE YPDA"/>
    <property type="match status" value="1"/>
</dbReference>
<dbReference type="InterPro" id="IPR003594">
    <property type="entry name" value="HATPase_dom"/>
</dbReference>
<keyword evidence="8" id="KW-0547">Nucleotide-binding</keyword>
<proteinExistence type="predicted"/>
<evidence type="ECO:0000256" key="2">
    <source>
        <dbReference type="ARBA" id="ARBA00004651"/>
    </source>
</evidence>
<evidence type="ECO:0000256" key="14">
    <source>
        <dbReference type="SAM" id="Phobius"/>
    </source>
</evidence>
<comment type="catalytic activity">
    <reaction evidence="1">
        <text>ATP + protein L-histidine = ADP + protein N-phospho-L-histidine.</text>
        <dbReference type="EC" id="2.7.13.3"/>
    </reaction>
</comment>
<dbReference type="Proteomes" id="UP000317036">
    <property type="component" value="Unassembled WGS sequence"/>
</dbReference>
<dbReference type="Gene3D" id="3.30.450.20">
    <property type="entry name" value="PAS domain"/>
    <property type="match status" value="1"/>
</dbReference>
<dbReference type="AlphaFoldDB" id="A0A559JPY3"/>
<dbReference type="Pfam" id="PF00672">
    <property type="entry name" value="HAMP"/>
    <property type="match status" value="1"/>
</dbReference>
<evidence type="ECO:0000256" key="9">
    <source>
        <dbReference type="ARBA" id="ARBA00022777"/>
    </source>
</evidence>
<keyword evidence="6" id="KW-0808">Transferase</keyword>